<reference evidence="1 2" key="2">
    <citation type="submission" date="2021-08" db="EMBL/GenBank/DDBJ databases">
        <title>Rheinheimera aquimaris sp. nov., isolated from seawater of the East Sea in Korea.</title>
        <authorList>
            <person name="Kim K.H."/>
            <person name="Wenting R."/>
            <person name="Kim K.R."/>
            <person name="Jeon C.O."/>
        </authorList>
    </citation>
    <scope>NUCLEOTIDE SEQUENCE [LARGE SCALE GENOMIC DNA]</scope>
    <source>
        <strain evidence="1 2">MA-13</strain>
    </source>
</reference>
<accession>A0ABS7XDB3</accession>
<dbReference type="InterPro" id="IPR029069">
    <property type="entry name" value="HotDog_dom_sf"/>
</dbReference>
<dbReference type="Gene3D" id="3.10.129.10">
    <property type="entry name" value="Hotdog Thioesterase"/>
    <property type="match status" value="1"/>
</dbReference>
<comment type="caution">
    <text evidence="1">The sequence shown here is derived from an EMBL/GenBank/DDBJ whole genome shotgun (WGS) entry which is preliminary data.</text>
</comment>
<proteinExistence type="predicted"/>
<reference evidence="1 2" key="1">
    <citation type="submission" date="2020-12" db="EMBL/GenBank/DDBJ databases">
        <authorList>
            <person name="Ruan W."/>
            <person name="Khan S.A."/>
            <person name="Jeon C.O."/>
        </authorList>
    </citation>
    <scope>NUCLEOTIDE SEQUENCE [LARGE SCALE GENOMIC DNA]</scope>
    <source>
        <strain evidence="1 2">MA-13</strain>
    </source>
</reference>
<dbReference type="SUPFAM" id="SSF54637">
    <property type="entry name" value="Thioesterase/thiol ester dehydrase-isomerase"/>
    <property type="match status" value="1"/>
</dbReference>
<dbReference type="InterPro" id="IPR016776">
    <property type="entry name" value="ApeP-like_dehydratase"/>
</dbReference>
<dbReference type="Pfam" id="PF22817">
    <property type="entry name" value="ApeP-like"/>
    <property type="match status" value="1"/>
</dbReference>
<gene>
    <name evidence="1" type="ORF">I4W93_015785</name>
</gene>
<dbReference type="EMBL" id="JAERPS020000006">
    <property type="protein sequence ID" value="MBZ9613050.1"/>
    <property type="molecule type" value="Genomic_DNA"/>
</dbReference>
<organism evidence="1 2">
    <name type="scientific">Rheinheimera maricola</name>
    <dbReference type="NCBI Taxonomy" id="2793282"/>
    <lineage>
        <taxon>Bacteria</taxon>
        <taxon>Pseudomonadati</taxon>
        <taxon>Pseudomonadota</taxon>
        <taxon>Gammaproteobacteria</taxon>
        <taxon>Chromatiales</taxon>
        <taxon>Chromatiaceae</taxon>
        <taxon>Rheinheimera</taxon>
    </lineage>
</organism>
<dbReference type="Proteomes" id="UP000663814">
    <property type="component" value="Unassembled WGS sequence"/>
</dbReference>
<evidence type="ECO:0000313" key="2">
    <source>
        <dbReference type="Proteomes" id="UP000663814"/>
    </source>
</evidence>
<name>A0ABS7XDB3_9GAMM</name>
<protein>
    <recommendedName>
        <fullName evidence="3">Hydroxymyristoyl-ACP dehydratase</fullName>
    </recommendedName>
</protein>
<evidence type="ECO:0000313" key="1">
    <source>
        <dbReference type="EMBL" id="MBZ9613050.1"/>
    </source>
</evidence>
<evidence type="ECO:0008006" key="3">
    <source>
        <dbReference type="Google" id="ProtNLM"/>
    </source>
</evidence>
<dbReference type="RefSeq" id="WP_205311759.1">
    <property type="nucleotide sequence ID" value="NZ_JAERPS020000006.1"/>
</dbReference>
<sequence length="132" mass="14372">MNRIAIEQLLPHRGTALWLDTVTQLNADSISGQTVVGCLGQYDHNGNSHLLYEAAAQLCAVHGARHAGSAKSAYVAKVQQLQIHQHYSATLAVTVRCQLLSQNQAGALYQFNLYQNSQLLLSGNLLVVIEYA</sequence>
<keyword evidence="2" id="KW-1185">Reference proteome</keyword>